<evidence type="ECO:0000259" key="5">
    <source>
        <dbReference type="Pfam" id="PF01755"/>
    </source>
</evidence>
<protein>
    <recommendedName>
        <fullName evidence="5">Glycosyl transferase family 25 domain-containing protein</fullName>
    </recommendedName>
</protein>
<dbReference type="Pfam" id="PF01755">
    <property type="entry name" value="Glyco_transf_25"/>
    <property type="match status" value="1"/>
</dbReference>
<dbReference type="PANTHER" id="PTHR10730">
    <property type="entry name" value="PROCOLLAGEN-LYSINE,2-OXOGLUTARATE 5-DIOXYGENASE/GLYCOSYLTRANSFERASE 25 FAMILY MEMBER"/>
    <property type="match status" value="1"/>
</dbReference>
<gene>
    <name evidence="6" type="ORF">C8A01DRAFT_39339</name>
</gene>
<feature type="domain" description="Glycosyl transferase family 25" evidence="5">
    <location>
        <begin position="53"/>
        <end position="148"/>
    </location>
</feature>
<keyword evidence="7" id="KW-1185">Reference proteome</keyword>
<dbReference type="Proteomes" id="UP001303115">
    <property type="component" value="Unassembled WGS sequence"/>
</dbReference>
<dbReference type="AlphaFoldDB" id="A0AAN6PCF4"/>
<name>A0AAN6PCF4_9PEZI</name>
<comment type="similarity">
    <text evidence="1">Belongs to the glycosyltransferase 25 family.</text>
</comment>
<keyword evidence="4" id="KW-0472">Membrane</keyword>
<sequence length="386" mass="43265">MDLRLPARRVLYTLGTVFIFTFLLFRFHVPGNSAFEKQRWGMGDIRNSTLGFEKIFVIGLPSRTDRRDGIVLQAALSDMQVEFIDGVLGKDVVDKAVPTSPQGHERIPDGPLGCWRAHVNAAREIVSRNLTSALILEDDADWDVRIRDQLHDFALSARALTQPVRGRAGAYADPTYPMPSDDSPESVPDLDFHHLPGTVPPTVSPYGDNWDLLWVGHCGMHFPFSKTVPKGRVIRLNDETVAPKRNLWTFNVPFTLKETYPEHTRAYHHAQEGVCALGYALSQRGARKLLHEVALKDVSAGFDILLRWYCEGDKGRAPGRQCLTTQPSLFHHHRTVGPASSMSDIGDHGDGFRDAAMTDMVRWSVRLNADALLEGRTDFVNQYPDE</sequence>
<proteinExistence type="inferred from homology"/>
<dbReference type="GO" id="GO:0016740">
    <property type="term" value="F:transferase activity"/>
    <property type="evidence" value="ECO:0007669"/>
    <property type="project" value="UniProtKB-KW"/>
</dbReference>
<dbReference type="InterPro" id="IPR002654">
    <property type="entry name" value="Glyco_trans_25"/>
</dbReference>
<dbReference type="EMBL" id="MU854490">
    <property type="protein sequence ID" value="KAK4034208.1"/>
    <property type="molecule type" value="Genomic_DNA"/>
</dbReference>
<comment type="caution">
    <text evidence="6">The sequence shown here is derived from an EMBL/GenBank/DDBJ whole genome shotgun (WGS) entry which is preliminary data.</text>
</comment>
<evidence type="ECO:0000313" key="7">
    <source>
        <dbReference type="Proteomes" id="UP001303115"/>
    </source>
</evidence>
<accession>A0AAN6PCF4</accession>
<dbReference type="InterPro" id="IPR050757">
    <property type="entry name" value="Collagen_mod_GT25"/>
</dbReference>
<keyword evidence="4" id="KW-0812">Transmembrane</keyword>
<keyword evidence="2" id="KW-0328">Glycosyltransferase</keyword>
<keyword evidence="3" id="KW-0808">Transferase</keyword>
<organism evidence="6 7">
    <name type="scientific">Parachaetomium inaequale</name>
    <dbReference type="NCBI Taxonomy" id="2588326"/>
    <lineage>
        <taxon>Eukaryota</taxon>
        <taxon>Fungi</taxon>
        <taxon>Dikarya</taxon>
        <taxon>Ascomycota</taxon>
        <taxon>Pezizomycotina</taxon>
        <taxon>Sordariomycetes</taxon>
        <taxon>Sordariomycetidae</taxon>
        <taxon>Sordariales</taxon>
        <taxon>Chaetomiaceae</taxon>
        <taxon>Parachaetomium</taxon>
    </lineage>
</organism>
<feature type="transmembrane region" description="Helical" evidence="4">
    <location>
        <begin position="12"/>
        <end position="29"/>
    </location>
</feature>
<keyword evidence="4" id="KW-1133">Transmembrane helix</keyword>
<evidence type="ECO:0000256" key="3">
    <source>
        <dbReference type="ARBA" id="ARBA00022679"/>
    </source>
</evidence>
<evidence type="ECO:0000256" key="1">
    <source>
        <dbReference type="ARBA" id="ARBA00006721"/>
    </source>
</evidence>
<evidence type="ECO:0000256" key="2">
    <source>
        <dbReference type="ARBA" id="ARBA00022676"/>
    </source>
</evidence>
<evidence type="ECO:0000313" key="6">
    <source>
        <dbReference type="EMBL" id="KAK4034208.1"/>
    </source>
</evidence>
<dbReference type="PANTHER" id="PTHR10730:SF53">
    <property type="entry name" value="GLYCOSYLTRANSFERASE 25 FAMILY MEMBER"/>
    <property type="match status" value="1"/>
</dbReference>
<reference evidence="7" key="1">
    <citation type="journal article" date="2023" name="Mol. Phylogenet. Evol.">
        <title>Genome-scale phylogeny and comparative genomics of the fungal order Sordariales.</title>
        <authorList>
            <person name="Hensen N."/>
            <person name="Bonometti L."/>
            <person name="Westerberg I."/>
            <person name="Brannstrom I.O."/>
            <person name="Guillou S."/>
            <person name="Cros-Aarteil S."/>
            <person name="Calhoun S."/>
            <person name="Haridas S."/>
            <person name="Kuo A."/>
            <person name="Mondo S."/>
            <person name="Pangilinan J."/>
            <person name="Riley R."/>
            <person name="LaButti K."/>
            <person name="Andreopoulos B."/>
            <person name="Lipzen A."/>
            <person name="Chen C."/>
            <person name="Yan M."/>
            <person name="Daum C."/>
            <person name="Ng V."/>
            <person name="Clum A."/>
            <person name="Steindorff A."/>
            <person name="Ohm R.A."/>
            <person name="Martin F."/>
            <person name="Silar P."/>
            <person name="Natvig D.O."/>
            <person name="Lalanne C."/>
            <person name="Gautier V."/>
            <person name="Ament-Velasquez S.L."/>
            <person name="Kruys A."/>
            <person name="Hutchinson M.I."/>
            <person name="Powell A.J."/>
            <person name="Barry K."/>
            <person name="Miller A.N."/>
            <person name="Grigoriev I.V."/>
            <person name="Debuchy R."/>
            <person name="Gladieux P."/>
            <person name="Hiltunen Thoren M."/>
            <person name="Johannesson H."/>
        </authorList>
    </citation>
    <scope>NUCLEOTIDE SEQUENCE [LARGE SCALE GENOMIC DNA]</scope>
    <source>
        <strain evidence="7">CBS 284.82</strain>
    </source>
</reference>
<evidence type="ECO:0000256" key="4">
    <source>
        <dbReference type="SAM" id="Phobius"/>
    </source>
</evidence>
<dbReference type="CDD" id="cd06532">
    <property type="entry name" value="Glyco_transf_25"/>
    <property type="match status" value="1"/>
</dbReference>